<dbReference type="HOGENOM" id="CLU_216982_0_0_6"/>
<evidence type="ECO:0000313" key="3">
    <source>
        <dbReference type="EMBL" id="TYP00377.1"/>
    </source>
</evidence>
<dbReference type="EMBL" id="FO704550">
    <property type="protein sequence ID" value="CDG16678.1"/>
    <property type="molecule type" value="Genomic_DNA"/>
</dbReference>
<organism evidence="2 4">
    <name type="scientific">Xenorhabdus doucetiae</name>
    <dbReference type="NCBI Taxonomy" id="351671"/>
    <lineage>
        <taxon>Bacteria</taxon>
        <taxon>Pseudomonadati</taxon>
        <taxon>Pseudomonadota</taxon>
        <taxon>Gammaproteobacteria</taxon>
        <taxon>Enterobacterales</taxon>
        <taxon>Morganellaceae</taxon>
        <taxon>Xenorhabdus</taxon>
    </lineage>
</organism>
<feature type="region of interest" description="Disordered" evidence="1">
    <location>
        <begin position="1"/>
        <end position="29"/>
    </location>
</feature>
<keyword evidence="5" id="KW-1185">Reference proteome</keyword>
<evidence type="ECO:0000313" key="2">
    <source>
        <dbReference type="EMBL" id="CDG16678.1"/>
    </source>
</evidence>
<reference evidence="2 4" key="1">
    <citation type="submission" date="2013-07" db="EMBL/GenBank/DDBJ databases">
        <authorList>
            <person name="Genoscope - CEA"/>
        </authorList>
    </citation>
    <scope>NUCLEOTIDE SEQUENCE [LARGE SCALE GENOMIC DNA]</scope>
    <source>
        <strain evidence="2">FRM16</strain>
        <strain evidence="4">FRM16 / DSM 17909</strain>
    </source>
</reference>
<evidence type="ECO:0008006" key="6">
    <source>
        <dbReference type="Google" id="ProtNLM"/>
    </source>
</evidence>
<reference evidence="3 5" key="2">
    <citation type="submission" date="2019-07" db="EMBL/GenBank/DDBJ databases">
        <title>Genomic Encyclopedia of Type Strains, Phase I: the one thousand microbial genomes (KMG-I) project.</title>
        <authorList>
            <person name="Kyrpides N."/>
        </authorList>
    </citation>
    <scope>NUCLEOTIDE SEQUENCE [LARGE SCALE GENOMIC DNA]</scope>
    <source>
        <strain evidence="3 5">DSM 17909</strain>
    </source>
</reference>
<gene>
    <name evidence="3" type="ORF">LY16_03029</name>
    <name evidence="2" type="ORF">XDD1_0975</name>
</gene>
<dbReference type="Proteomes" id="UP000032721">
    <property type="component" value="Chromosome"/>
</dbReference>
<evidence type="ECO:0000313" key="4">
    <source>
        <dbReference type="Proteomes" id="UP000032721"/>
    </source>
</evidence>
<accession>A0A068QNZ2</accession>
<dbReference type="AlphaFoldDB" id="A0A068QNZ2"/>
<sequence length="52" mass="6513">MSKEKIHKNKEMRDRVQNHKRPGVSSKHYDRYDYLKEKREIIKQWENKLLSL</sequence>
<protein>
    <recommendedName>
        <fullName evidence="6">Integrase</fullName>
    </recommendedName>
</protein>
<proteinExistence type="predicted"/>
<feature type="compositionally biased region" description="Basic and acidic residues" evidence="1">
    <location>
        <begin position="1"/>
        <end position="17"/>
    </location>
</feature>
<evidence type="ECO:0000313" key="5">
    <source>
        <dbReference type="Proteomes" id="UP000324170"/>
    </source>
</evidence>
<dbReference type="Proteomes" id="UP000324170">
    <property type="component" value="Unassembled WGS sequence"/>
</dbReference>
<name>A0A068QNZ2_9GAMM</name>
<evidence type="ECO:0000256" key="1">
    <source>
        <dbReference type="SAM" id="MobiDB-lite"/>
    </source>
</evidence>
<dbReference type="EMBL" id="VNHN01000065">
    <property type="protein sequence ID" value="TYP00377.1"/>
    <property type="molecule type" value="Genomic_DNA"/>
</dbReference>
<dbReference type="KEGG" id="xdo:XDD1_0975"/>